<evidence type="ECO:0000256" key="1">
    <source>
        <dbReference type="SAM" id="Phobius"/>
    </source>
</evidence>
<protein>
    <submittedName>
        <fullName evidence="2">Uncharacterized protein</fullName>
    </submittedName>
</protein>
<dbReference type="EMBL" id="VRMA01000027">
    <property type="protein sequence ID" value="TXK58675.1"/>
    <property type="molecule type" value="Genomic_DNA"/>
</dbReference>
<keyword evidence="1" id="KW-0472">Membrane</keyword>
<sequence>MFLKILKISSLILKISIIFILLCLIASILYAFYGLSADFDRNFPNGKGIYFFTEFTGLIIPHLLFFFVGCFWIMLLAPIATAIYGAVSKNENYQEKYPLIAFIPILILWIFYFLIYVLDYGISFFYFYGGYDRLRSVDFF</sequence>
<keyword evidence="1" id="KW-1133">Transmembrane helix</keyword>
<keyword evidence="1" id="KW-0812">Transmembrane</keyword>
<organism evidence="2 3">
    <name type="scientific">Campylobacter helveticus</name>
    <dbReference type="NCBI Taxonomy" id="28898"/>
    <lineage>
        <taxon>Bacteria</taxon>
        <taxon>Pseudomonadati</taxon>
        <taxon>Campylobacterota</taxon>
        <taxon>Epsilonproteobacteria</taxon>
        <taxon>Campylobacterales</taxon>
        <taxon>Campylobacteraceae</taxon>
        <taxon>Campylobacter</taxon>
    </lineage>
</organism>
<feature type="transmembrane region" description="Helical" evidence="1">
    <location>
        <begin position="63"/>
        <end position="87"/>
    </location>
</feature>
<dbReference type="RefSeq" id="WP_139021824.1">
    <property type="nucleotide sequence ID" value="NZ_CAUWMG010000059.1"/>
</dbReference>
<proteinExistence type="predicted"/>
<keyword evidence="3" id="KW-1185">Reference proteome</keyword>
<dbReference type="Proteomes" id="UP000321317">
    <property type="component" value="Unassembled WGS sequence"/>
</dbReference>
<feature type="transmembrane region" description="Helical" evidence="1">
    <location>
        <begin position="99"/>
        <end position="128"/>
    </location>
</feature>
<evidence type="ECO:0000313" key="2">
    <source>
        <dbReference type="EMBL" id="TXK58675.1"/>
    </source>
</evidence>
<feature type="transmembrane region" description="Helical" evidence="1">
    <location>
        <begin position="12"/>
        <end position="33"/>
    </location>
</feature>
<comment type="caution">
    <text evidence="2">The sequence shown here is derived from an EMBL/GenBank/DDBJ whole genome shotgun (WGS) entry which is preliminary data.</text>
</comment>
<accession>A0ABY3L3B8</accession>
<name>A0ABY3L3B8_9BACT</name>
<evidence type="ECO:0000313" key="3">
    <source>
        <dbReference type="Proteomes" id="UP000321317"/>
    </source>
</evidence>
<reference evidence="2 3" key="1">
    <citation type="submission" date="2019-08" db="EMBL/GenBank/DDBJ databases">
        <title>Rapid identification of Enteric Bacteria from Whole Genome Sequences (WGS) using Average Nucleotide Identity (ANI).</title>
        <authorList>
            <person name="Lane C."/>
        </authorList>
    </citation>
    <scope>NUCLEOTIDE SEQUENCE [LARGE SCALE GENOMIC DNA]</scope>
    <source>
        <strain evidence="2 3">D4984</strain>
    </source>
</reference>
<gene>
    <name evidence="2" type="ORF">FVD16_02640</name>
</gene>